<dbReference type="SUPFAM" id="SSF51735">
    <property type="entry name" value="NAD(P)-binding Rossmann-fold domains"/>
    <property type="match status" value="1"/>
</dbReference>
<evidence type="ECO:0000259" key="3">
    <source>
        <dbReference type="Pfam" id="PF01408"/>
    </source>
</evidence>
<dbReference type="Pfam" id="PF22725">
    <property type="entry name" value="GFO_IDH_MocA_C3"/>
    <property type="match status" value="1"/>
</dbReference>
<name>A0ABN6XSI2_9MICO</name>
<gene>
    <name evidence="5" type="ORF">GCM10025867_02070</name>
</gene>
<reference evidence="6" key="1">
    <citation type="journal article" date="2019" name="Int. J. Syst. Evol. Microbiol.">
        <title>The Global Catalogue of Microorganisms (GCM) 10K type strain sequencing project: providing services to taxonomists for standard genome sequencing and annotation.</title>
        <authorList>
            <consortium name="The Broad Institute Genomics Platform"/>
            <consortium name="The Broad Institute Genome Sequencing Center for Infectious Disease"/>
            <person name="Wu L."/>
            <person name="Ma J."/>
        </authorList>
    </citation>
    <scope>NUCLEOTIDE SEQUENCE [LARGE SCALE GENOMIC DNA]</scope>
    <source>
        <strain evidence="6">NBRC 108728</strain>
    </source>
</reference>
<dbReference type="PANTHER" id="PTHR43377">
    <property type="entry name" value="BILIVERDIN REDUCTASE A"/>
    <property type="match status" value="1"/>
</dbReference>
<feature type="region of interest" description="Disordered" evidence="2">
    <location>
        <begin position="359"/>
        <end position="384"/>
    </location>
</feature>
<proteinExistence type="predicted"/>
<dbReference type="RefSeq" id="WP_286345028.1">
    <property type="nucleotide sequence ID" value="NZ_AP027732.1"/>
</dbReference>
<organism evidence="5 6">
    <name type="scientific">Frondihabitans sucicola</name>
    <dbReference type="NCBI Taxonomy" id="1268041"/>
    <lineage>
        <taxon>Bacteria</taxon>
        <taxon>Bacillati</taxon>
        <taxon>Actinomycetota</taxon>
        <taxon>Actinomycetes</taxon>
        <taxon>Micrococcales</taxon>
        <taxon>Microbacteriaceae</taxon>
        <taxon>Frondihabitans</taxon>
    </lineage>
</organism>
<dbReference type="Proteomes" id="UP001321486">
    <property type="component" value="Chromosome"/>
</dbReference>
<dbReference type="InterPro" id="IPR000683">
    <property type="entry name" value="Gfo/Idh/MocA-like_OxRdtase_N"/>
</dbReference>
<dbReference type="PANTHER" id="PTHR43377:SF1">
    <property type="entry name" value="BILIVERDIN REDUCTASE A"/>
    <property type="match status" value="1"/>
</dbReference>
<evidence type="ECO:0000313" key="6">
    <source>
        <dbReference type="Proteomes" id="UP001321486"/>
    </source>
</evidence>
<dbReference type="InterPro" id="IPR055170">
    <property type="entry name" value="GFO_IDH_MocA-like_dom"/>
</dbReference>
<dbReference type="Gene3D" id="3.40.50.720">
    <property type="entry name" value="NAD(P)-binding Rossmann-like Domain"/>
    <property type="match status" value="1"/>
</dbReference>
<dbReference type="InterPro" id="IPR051450">
    <property type="entry name" value="Gfo/Idh/MocA_Oxidoreductases"/>
</dbReference>
<dbReference type="Gene3D" id="3.30.360.10">
    <property type="entry name" value="Dihydrodipicolinate Reductase, domain 2"/>
    <property type="match status" value="1"/>
</dbReference>
<evidence type="ECO:0000259" key="4">
    <source>
        <dbReference type="Pfam" id="PF22725"/>
    </source>
</evidence>
<keyword evidence="1" id="KW-0520">NAD</keyword>
<feature type="domain" description="Gfo/Idh/MocA-like oxidoreductase N-terminal" evidence="3">
    <location>
        <begin position="3"/>
        <end position="122"/>
    </location>
</feature>
<sequence length="384" mass="42447">MQRIFIVGAGFIARQHALAAATLTRDGHEIQVHVADPDADAVAVFAREFPESVVHESVEQMMSTSRFLDDIAVIATPPFTHFPLAWRALDAGFHVLCEKPLVMNTREAEQLAARAREMGLVLESCDSRFRAVPATQRARELVERQELGDLYHVTFRNKARRSRSGIDFQPETAWFRDPARSGGGVLMDWGPYDLAVLDEVFAPSCVEIVSAWAGRPRTGGPFKEASTLASYHVGASMRLTTMAGDRVDVSYERAASTHGLETNLVEIEGSSGAVRWDWLDWTGDRVTLAIDVEGLPDERQSTFPVDDDGFHARPLKDLVHFLQGGSSASTRTNRTEYTFLWLRALSAVCDDGMPRSVKRRPLAGRDEPAFPAVGTPAPLRTDAR</sequence>
<dbReference type="SUPFAM" id="SSF55347">
    <property type="entry name" value="Glyceraldehyde-3-phosphate dehydrogenase-like, C-terminal domain"/>
    <property type="match status" value="1"/>
</dbReference>
<dbReference type="InterPro" id="IPR036291">
    <property type="entry name" value="NAD(P)-bd_dom_sf"/>
</dbReference>
<accession>A0ABN6XSI2</accession>
<evidence type="ECO:0008006" key="7">
    <source>
        <dbReference type="Google" id="ProtNLM"/>
    </source>
</evidence>
<dbReference type="EMBL" id="AP027732">
    <property type="protein sequence ID" value="BDZ47966.1"/>
    <property type="molecule type" value="Genomic_DNA"/>
</dbReference>
<dbReference type="Pfam" id="PF01408">
    <property type="entry name" value="GFO_IDH_MocA"/>
    <property type="match status" value="1"/>
</dbReference>
<evidence type="ECO:0000256" key="2">
    <source>
        <dbReference type="SAM" id="MobiDB-lite"/>
    </source>
</evidence>
<keyword evidence="6" id="KW-1185">Reference proteome</keyword>
<evidence type="ECO:0000256" key="1">
    <source>
        <dbReference type="ARBA" id="ARBA00023027"/>
    </source>
</evidence>
<protein>
    <recommendedName>
        <fullName evidence="7">Gfo/Idh/MocA family oxidoreductase</fullName>
    </recommendedName>
</protein>
<feature type="domain" description="GFO/IDH/MocA-like oxidoreductase" evidence="4">
    <location>
        <begin position="136"/>
        <end position="273"/>
    </location>
</feature>
<evidence type="ECO:0000313" key="5">
    <source>
        <dbReference type="EMBL" id="BDZ47966.1"/>
    </source>
</evidence>